<dbReference type="GO" id="GO:0003700">
    <property type="term" value="F:DNA-binding transcription factor activity"/>
    <property type="evidence" value="ECO:0007669"/>
    <property type="project" value="InterPro"/>
</dbReference>
<dbReference type="Gene3D" id="2.60.120.10">
    <property type="entry name" value="Jelly Rolls"/>
    <property type="match status" value="1"/>
</dbReference>
<dbReference type="OrthoDB" id="9804543at2"/>
<dbReference type="KEGG" id="spha:D3Y57_13545"/>
<dbReference type="PROSITE" id="PS01124">
    <property type="entry name" value="HTH_ARAC_FAMILY_2"/>
    <property type="match status" value="1"/>
</dbReference>
<dbReference type="InterPro" id="IPR018060">
    <property type="entry name" value="HTH_AraC"/>
</dbReference>
<dbReference type="EMBL" id="CP032829">
    <property type="protein sequence ID" value="AYJ86793.1"/>
    <property type="molecule type" value="Genomic_DNA"/>
</dbReference>
<dbReference type="Pfam" id="PF12833">
    <property type="entry name" value="HTH_18"/>
    <property type="match status" value="1"/>
</dbReference>
<dbReference type="Gene3D" id="1.10.10.60">
    <property type="entry name" value="Homeodomain-like"/>
    <property type="match status" value="1"/>
</dbReference>
<dbReference type="CDD" id="cd06124">
    <property type="entry name" value="cupin_NimR-like_N"/>
    <property type="match status" value="1"/>
</dbReference>
<dbReference type="InterPro" id="IPR003313">
    <property type="entry name" value="AraC-bd"/>
</dbReference>
<evidence type="ECO:0000259" key="4">
    <source>
        <dbReference type="PROSITE" id="PS01124"/>
    </source>
</evidence>
<evidence type="ECO:0000256" key="1">
    <source>
        <dbReference type="ARBA" id="ARBA00023015"/>
    </source>
</evidence>
<evidence type="ECO:0000256" key="2">
    <source>
        <dbReference type="ARBA" id="ARBA00023125"/>
    </source>
</evidence>
<keyword evidence="1" id="KW-0805">Transcription regulation</keyword>
<dbReference type="SUPFAM" id="SSF51182">
    <property type="entry name" value="RmlC-like cupins"/>
    <property type="match status" value="1"/>
</dbReference>
<keyword evidence="6" id="KW-1185">Reference proteome</keyword>
<dbReference type="SMART" id="SM00342">
    <property type="entry name" value="HTH_ARAC"/>
    <property type="match status" value="1"/>
</dbReference>
<dbReference type="PANTHER" id="PTHR11019">
    <property type="entry name" value="HTH-TYPE TRANSCRIPTIONAL REGULATOR NIMR"/>
    <property type="match status" value="1"/>
</dbReference>
<dbReference type="InterPro" id="IPR011051">
    <property type="entry name" value="RmlC_Cupin_sf"/>
</dbReference>
<evidence type="ECO:0000313" key="6">
    <source>
        <dbReference type="Proteomes" id="UP000276254"/>
    </source>
</evidence>
<dbReference type="PROSITE" id="PS00041">
    <property type="entry name" value="HTH_ARAC_FAMILY_1"/>
    <property type="match status" value="1"/>
</dbReference>
<dbReference type="PANTHER" id="PTHR11019:SF159">
    <property type="entry name" value="TRANSCRIPTIONAL REGULATOR-RELATED"/>
    <property type="match status" value="1"/>
</dbReference>
<dbReference type="Proteomes" id="UP000276254">
    <property type="component" value="Chromosome"/>
</dbReference>
<proteinExistence type="predicted"/>
<dbReference type="AlphaFoldDB" id="A0A494TII5"/>
<dbReference type="Pfam" id="PF02311">
    <property type="entry name" value="AraC_binding"/>
    <property type="match status" value="1"/>
</dbReference>
<organism evidence="5 6">
    <name type="scientific">Sphingomonas paeninsulae</name>
    <dbReference type="NCBI Taxonomy" id="2319844"/>
    <lineage>
        <taxon>Bacteria</taxon>
        <taxon>Pseudomonadati</taxon>
        <taxon>Pseudomonadota</taxon>
        <taxon>Alphaproteobacteria</taxon>
        <taxon>Sphingomonadales</taxon>
        <taxon>Sphingomonadaceae</taxon>
        <taxon>Sphingomonas</taxon>
    </lineage>
</organism>
<gene>
    <name evidence="5" type="ORF">D3Y57_13545</name>
</gene>
<keyword evidence="2" id="KW-0238">DNA-binding</keyword>
<reference evidence="5 6" key="1">
    <citation type="submission" date="2018-09" db="EMBL/GenBank/DDBJ databases">
        <title>Sphingomonas peninsula sp. nov., isolated from fildes peninsula, Antarctic soil.</title>
        <authorList>
            <person name="Yingchao G."/>
        </authorList>
    </citation>
    <scope>NUCLEOTIDE SEQUENCE [LARGE SCALE GENOMIC DNA]</scope>
    <source>
        <strain evidence="5 6">YZ-8</strain>
    </source>
</reference>
<protein>
    <submittedName>
        <fullName evidence="5">AraC family transcriptional regulator</fullName>
    </submittedName>
</protein>
<name>A0A494TII5_SPHPE</name>
<dbReference type="InterPro" id="IPR009057">
    <property type="entry name" value="Homeodomain-like_sf"/>
</dbReference>
<dbReference type="GO" id="GO:0043565">
    <property type="term" value="F:sequence-specific DNA binding"/>
    <property type="evidence" value="ECO:0007669"/>
    <property type="project" value="InterPro"/>
</dbReference>
<keyword evidence="3" id="KW-0804">Transcription</keyword>
<feature type="domain" description="HTH araC/xylS-type" evidence="4">
    <location>
        <begin position="190"/>
        <end position="264"/>
    </location>
</feature>
<dbReference type="InterPro" id="IPR014710">
    <property type="entry name" value="RmlC-like_jellyroll"/>
</dbReference>
<dbReference type="RefSeq" id="WP_121153429.1">
    <property type="nucleotide sequence ID" value="NZ_CP032829.1"/>
</dbReference>
<sequence length="281" mass="30635">MRSLSSEETRDALESYGLQRPTGIGFAFIDGASNTFYDWHTHDYHQLIFAMDGPTQIETAHGRHVLPTGRAAWIPAGARHRTLISDATGASLYFSPNVVPDNSGRVRILVASPLMREMILHATRWPLGTSETNPLAASFLQTLALLCGEWLEAELPLYLPSADHPAILRAMDYAVADLAGATQSGAIAAAGMSERSFRRSFAKEASMGWQMWLSQARIMMAMGLLSDGRRVTAVAADVGYASLSAFAHVFAKLVGEAPSSFRQRQLRVSQNVCLENDVLPL</sequence>
<evidence type="ECO:0000313" key="5">
    <source>
        <dbReference type="EMBL" id="AYJ86793.1"/>
    </source>
</evidence>
<dbReference type="InterPro" id="IPR018062">
    <property type="entry name" value="HTH_AraC-typ_CS"/>
</dbReference>
<dbReference type="SUPFAM" id="SSF46689">
    <property type="entry name" value="Homeodomain-like"/>
    <property type="match status" value="1"/>
</dbReference>
<evidence type="ECO:0000256" key="3">
    <source>
        <dbReference type="ARBA" id="ARBA00023163"/>
    </source>
</evidence>
<accession>A0A494TII5</accession>